<dbReference type="GO" id="GO:0006633">
    <property type="term" value="P:fatty acid biosynthetic process"/>
    <property type="evidence" value="ECO:0007669"/>
    <property type="project" value="InterPro"/>
</dbReference>
<dbReference type="OrthoDB" id="5292736at2"/>
<evidence type="ECO:0000259" key="1">
    <source>
        <dbReference type="Pfam" id="PF05292"/>
    </source>
</evidence>
<dbReference type="AlphaFoldDB" id="A0A154W920"/>
<feature type="domain" description="Malonyl-CoA decarboxylase N-terminal" evidence="2">
    <location>
        <begin position="82"/>
        <end position="169"/>
    </location>
</feature>
<dbReference type="Pfam" id="PF05292">
    <property type="entry name" value="MCD"/>
    <property type="match status" value="1"/>
</dbReference>
<dbReference type="Pfam" id="PF17408">
    <property type="entry name" value="MCD_N"/>
    <property type="match status" value="1"/>
</dbReference>
<dbReference type="InterPro" id="IPR007956">
    <property type="entry name" value="Malonyl_CoA_deC_C"/>
</dbReference>
<dbReference type="PANTHER" id="PTHR28641:SF1">
    <property type="entry name" value="MALONYL-COA DECARBOXYLASE, MITOCHONDRIAL"/>
    <property type="match status" value="1"/>
</dbReference>
<reference evidence="3 4" key="1">
    <citation type="submission" date="2015-12" db="EMBL/GenBank/DDBJ databases">
        <title>Genome sequence of Oceanibaculum pacificum MCCC 1A02656.</title>
        <authorList>
            <person name="Lu L."/>
            <person name="Lai Q."/>
            <person name="Shao Z."/>
            <person name="Qian P."/>
        </authorList>
    </citation>
    <scope>NUCLEOTIDE SEQUENCE [LARGE SCALE GENOMIC DNA]</scope>
    <source>
        <strain evidence="3 4">MCCC 1A02656</strain>
    </source>
</reference>
<evidence type="ECO:0000259" key="2">
    <source>
        <dbReference type="Pfam" id="PF17408"/>
    </source>
</evidence>
<dbReference type="GO" id="GO:0050080">
    <property type="term" value="F:malonyl-CoA decarboxylase activity"/>
    <property type="evidence" value="ECO:0007669"/>
    <property type="project" value="InterPro"/>
</dbReference>
<dbReference type="InterPro" id="IPR035372">
    <property type="entry name" value="MCD_N"/>
</dbReference>
<gene>
    <name evidence="3" type="ORF">AUP43_06515</name>
</gene>
<dbReference type="STRING" id="580166.AUP43_06515"/>
<keyword evidence="4" id="KW-1185">Reference proteome</keyword>
<comment type="caution">
    <text evidence="3">The sequence shown here is derived from an EMBL/GenBank/DDBJ whole genome shotgun (WGS) entry which is preliminary data.</text>
</comment>
<protein>
    <submittedName>
        <fullName evidence="3">Malonyl-CoA decarboxylase</fullName>
    </submittedName>
</protein>
<dbReference type="InterPro" id="IPR038917">
    <property type="entry name" value="Malonyl_CoA_deC"/>
</dbReference>
<dbReference type="Gene3D" id="3.40.630.150">
    <property type="entry name" value="Malonyl-CoA decarboxylase, catalytic domain"/>
    <property type="match status" value="1"/>
</dbReference>
<dbReference type="InterPro" id="IPR038351">
    <property type="entry name" value="MCD_N_sf"/>
</dbReference>
<dbReference type="Gene3D" id="1.20.140.90">
    <property type="entry name" value="Malonyl-CoA decarboxylase, oligemerization domain"/>
    <property type="match status" value="1"/>
</dbReference>
<sequence>MFDRALLNLKAAWRDIAGGKGEAPPALDDNAVAKLREQIAECIEARGGEVSARARAASIGQIYLSLKPEGRERYLRVLAEDFDVAETALDEAIATYRKTRDVAGRLAAEAALREVLVSPRMKLLTQFNALPQGVKFLVDMRADLLKLDLKNPHLAGLDRDMKELLAAWFDIGFLDMKVISWESPAALLEKLIAYESVHEIRSWADLRNRLDRDRRCYAFFHPRMPSEPLIFVEVALVKGLSGSVQTLLDESAPAQDPKQADTAIFYSISNTQDGLRGISFGSFLIKRVVDDLADDLPQIKTFSTLSPIPGFRRWLDAGLDAPEELIPADDRAALAEADERLADPAALKALLAEGEWQQDEALTDALEQPLVRLCARYLTGRKNGRALDPVARFHLGNGARVERINWLGDVSAKGLRESYGLMVNYLYRREDIEDNHELFARDGTVAVSADVADLLAPWKSAKENAPKIRVRGSRNPLRRIAS</sequence>
<feature type="domain" description="Malonyl-CoA decarboxylase C-terminal" evidence="1">
    <location>
        <begin position="172"/>
        <end position="427"/>
    </location>
</feature>
<dbReference type="EMBL" id="LPXN01000093">
    <property type="protein sequence ID" value="KZD10029.1"/>
    <property type="molecule type" value="Genomic_DNA"/>
</dbReference>
<accession>A0A154W920</accession>
<dbReference type="PANTHER" id="PTHR28641">
    <property type="match status" value="1"/>
</dbReference>
<dbReference type="Proteomes" id="UP000076400">
    <property type="component" value="Unassembled WGS sequence"/>
</dbReference>
<proteinExistence type="predicted"/>
<evidence type="ECO:0000313" key="3">
    <source>
        <dbReference type="EMBL" id="KZD10029.1"/>
    </source>
</evidence>
<organism evidence="3 4">
    <name type="scientific">Oceanibaculum pacificum</name>
    <dbReference type="NCBI Taxonomy" id="580166"/>
    <lineage>
        <taxon>Bacteria</taxon>
        <taxon>Pseudomonadati</taxon>
        <taxon>Pseudomonadota</taxon>
        <taxon>Alphaproteobacteria</taxon>
        <taxon>Rhodospirillales</taxon>
        <taxon>Oceanibaculaceae</taxon>
        <taxon>Oceanibaculum</taxon>
    </lineage>
</organism>
<evidence type="ECO:0000313" key="4">
    <source>
        <dbReference type="Proteomes" id="UP000076400"/>
    </source>
</evidence>
<name>A0A154W920_9PROT</name>
<dbReference type="InterPro" id="IPR042303">
    <property type="entry name" value="Malonyl_CoA_deC_C_sf"/>
</dbReference>